<evidence type="ECO:0000256" key="3">
    <source>
        <dbReference type="ARBA" id="ARBA00022801"/>
    </source>
</evidence>
<dbReference type="InterPro" id="IPR001478">
    <property type="entry name" value="PDZ"/>
</dbReference>
<keyword evidence="6" id="KW-0812">Transmembrane</keyword>
<dbReference type="Gene3D" id="3.30.750.44">
    <property type="match status" value="2"/>
</dbReference>
<dbReference type="SMART" id="SM00228">
    <property type="entry name" value="PDZ"/>
    <property type="match status" value="1"/>
</dbReference>
<evidence type="ECO:0000259" key="7">
    <source>
        <dbReference type="SMART" id="SM00228"/>
    </source>
</evidence>
<dbReference type="EMBL" id="BLLK01000062">
    <property type="protein sequence ID" value="GFH58546.1"/>
    <property type="molecule type" value="Genomic_DNA"/>
</dbReference>
<keyword evidence="4" id="KW-0720">Serine protease</keyword>
<dbReference type="Gene3D" id="2.30.42.10">
    <property type="match status" value="1"/>
</dbReference>
<gene>
    <name evidence="9" type="ORF">CTEN210_15022</name>
</gene>
<proteinExistence type="inferred from homology"/>
<keyword evidence="6" id="KW-0472">Membrane</keyword>
<dbReference type="InterPro" id="IPR029045">
    <property type="entry name" value="ClpP/crotonase-like_dom_sf"/>
</dbReference>
<keyword evidence="2" id="KW-0645">Protease</keyword>
<evidence type="ECO:0000313" key="10">
    <source>
        <dbReference type="Proteomes" id="UP001054902"/>
    </source>
</evidence>
<dbReference type="Pfam" id="PF10294">
    <property type="entry name" value="Methyltransf_16"/>
    <property type="match status" value="1"/>
</dbReference>
<feature type="region of interest" description="Disordered" evidence="5">
    <location>
        <begin position="16"/>
        <end position="38"/>
    </location>
</feature>
<keyword evidence="10" id="KW-1185">Reference proteome</keyword>
<dbReference type="Gene3D" id="3.90.226.10">
    <property type="entry name" value="2-enoyl-CoA Hydratase, Chain A, domain 1"/>
    <property type="match status" value="1"/>
</dbReference>
<dbReference type="GO" id="GO:0006508">
    <property type="term" value="P:proteolysis"/>
    <property type="evidence" value="ECO:0007669"/>
    <property type="project" value="UniProtKB-KW"/>
</dbReference>
<feature type="domain" description="Tail specific protease" evidence="8">
    <location>
        <begin position="596"/>
        <end position="806"/>
    </location>
</feature>
<keyword evidence="3" id="KW-0378">Hydrolase</keyword>
<dbReference type="InterPro" id="IPR029063">
    <property type="entry name" value="SAM-dependent_MTases_sf"/>
</dbReference>
<accession>A0AAD3HCU7</accession>
<feature type="region of interest" description="Disordered" evidence="5">
    <location>
        <begin position="1007"/>
        <end position="1028"/>
    </location>
</feature>
<name>A0AAD3HCU7_9STRA</name>
<dbReference type="SMART" id="SM00245">
    <property type="entry name" value="TSPc"/>
    <property type="match status" value="1"/>
</dbReference>
<dbReference type="GO" id="GO:0004175">
    <property type="term" value="F:endopeptidase activity"/>
    <property type="evidence" value="ECO:0007669"/>
    <property type="project" value="TreeGrafter"/>
</dbReference>
<evidence type="ECO:0000256" key="1">
    <source>
        <dbReference type="ARBA" id="ARBA00009179"/>
    </source>
</evidence>
<feature type="region of interest" description="Disordered" evidence="5">
    <location>
        <begin position="323"/>
        <end position="342"/>
    </location>
</feature>
<dbReference type="InterPro" id="IPR019410">
    <property type="entry name" value="Methyltransf_16"/>
</dbReference>
<protein>
    <recommendedName>
        <fullName evidence="11">PDZ domain-containing protein</fullName>
    </recommendedName>
</protein>
<evidence type="ECO:0000256" key="2">
    <source>
        <dbReference type="ARBA" id="ARBA00022670"/>
    </source>
</evidence>
<comment type="caution">
    <text evidence="9">The sequence shown here is derived from an EMBL/GenBank/DDBJ whole genome shotgun (WGS) entry which is preliminary data.</text>
</comment>
<feature type="compositionally biased region" description="Acidic residues" evidence="5">
    <location>
        <begin position="22"/>
        <end position="32"/>
    </location>
</feature>
<dbReference type="InterPro" id="IPR005151">
    <property type="entry name" value="Tail-specific_protease"/>
</dbReference>
<dbReference type="Pfam" id="PF03572">
    <property type="entry name" value="Peptidase_S41"/>
    <property type="match status" value="1"/>
</dbReference>
<comment type="similarity">
    <text evidence="1">Belongs to the peptidase S41A family.</text>
</comment>
<dbReference type="Gene3D" id="3.40.50.150">
    <property type="entry name" value="Vaccinia Virus protein VP39"/>
    <property type="match status" value="1"/>
</dbReference>
<dbReference type="PANTHER" id="PTHR32060">
    <property type="entry name" value="TAIL-SPECIFIC PROTEASE"/>
    <property type="match status" value="1"/>
</dbReference>
<dbReference type="SUPFAM" id="SSF53335">
    <property type="entry name" value="S-adenosyl-L-methionine-dependent methyltransferases"/>
    <property type="match status" value="1"/>
</dbReference>
<dbReference type="PANTHER" id="PTHR32060:SF22">
    <property type="entry name" value="CARBOXYL-TERMINAL-PROCESSING PEPTIDASE 3, CHLOROPLASTIC"/>
    <property type="match status" value="1"/>
</dbReference>
<dbReference type="InterPro" id="IPR036034">
    <property type="entry name" value="PDZ_sf"/>
</dbReference>
<organism evidence="9 10">
    <name type="scientific">Chaetoceros tenuissimus</name>
    <dbReference type="NCBI Taxonomy" id="426638"/>
    <lineage>
        <taxon>Eukaryota</taxon>
        <taxon>Sar</taxon>
        <taxon>Stramenopiles</taxon>
        <taxon>Ochrophyta</taxon>
        <taxon>Bacillariophyta</taxon>
        <taxon>Coscinodiscophyceae</taxon>
        <taxon>Chaetocerotophycidae</taxon>
        <taxon>Chaetocerotales</taxon>
        <taxon>Chaetocerotaceae</taxon>
        <taxon>Chaetoceros</taxon>
    </lineage>
</organism>
<evidence type="ECO:0000256" key="6">
    <source>
        <dbReference type="SAM" id="Phobius"/>
    </source>
</evidence>
<dbReference type="SUPFAM" id="SSF50156">
    <property type="entry name" value="PDZ domain-like"/>
    <property type="match status" value="1"/>
</dbReference>
<dbReference type="Proteomes" id="UP001054902">
    <property type="component" value="Unassembled WGS sequence"/>
</dbReference>
<feature type="transmembrane region" description="Helical" evidence="6">
    <location>
        <begin position="369"/>
        <end position="390"/>
    </location>
</feature>
<evidence type="ECO:0000313" key="9">
    <source>
        <dbReference type="EMBL" id="GFH58546.1"/>
    </source>
</evidence>
<evidence type="ECO:0000256" key="4">
    <source>
        <dbReference type="ARBA" id="ARBA00022825"/>
    </source>
</evidence>
<dbReference type="SUPFAM" id="SSF52096">
    <property type="entry name" value="ClpP/crotonase"/>
    <property type="match status" value="1"/>
</dbReference>
<evidence type="ECO:0008006" key="11">
    <source>
        <dbReference type="Google" id="ProtNLM"/>
    </source>
</evidence>
<keyword evidence="6" id="KW-1133">Transmembrane helix</keyword>
<evidence type="ECO:0000256" key="5">
    <source>
        <dbReference type="SAM" id="MobiDB-lite"/>
    </source>
</evidence>
<dbReference type="InterPro" id="IPR004447">
    <property type="entry name" value="Peptidase_S41A"/>
</dbReference>
<dbReference type="AlphaFoldDB" id="A0AAD3HCU7"/>
<dbReference type="GO" id="GO:0008236">
    <property type="term" value="F:serine-type peptidase activity"/>
    <property type="evidence" value="ECO:0007669"/>
    <property type="project" value="UniProtKB-KW"/>
</dbReference>
<reference evidence="9 10" key="1">
    <citation type="journal article" date="2021" name="Sci. Rep.">
        <title>The genome of the diatom Chaetoceros tenuissimus carries an ancient integrated fragment of an extant virus.</title>
        <authorList>
            <person name="Hongo Y."/>
            <person name="Kimura K."/>
            <person name="Takaki Y."/>
            <person name="Yoshida Y."/>
            <person name="Baba S."/>
            <person name="Kobayashi G."/>
            <person name="Nagasaki K."/>
            <person name="Hano T."/>
            <person name="Tomaru Y."/>
        </authorList>
    </citation>
    <scope>NUCLEOTIDE SEQUENCE [LARGE SCALE GENOMIC DNA]</scope>
    <source>
        <strain evidence="9 10">NIES-3715</strain>
    </source>
</reference>
<feature type="domain" description="PDZ" evidence="7">
    <location>
        <begin position="459"/>
        <end position="594"/>
    </location>
</feature>
<evidence type="ECO:0000259" key="8">
    <source>
        <dbReference type="SMART" id="SM00245"/>
    </source>
</evidence>
<sequence>MEEKKWRDSAIRWPDDKKTFESDEEEEEEETGFMDPFKDPDPFQMFDFQFKMPNNIDKNVPERSIDVKIRGFKTDADEIWESTGLTLWRASDYLCEYQVENVDIFDGKRVLELGAGLGLNGILVWLMTKRSTIVITDGDTDALVHLRENIERNRASEVNEDSSTVSCSQLLWGKETSLKFLEIVGENKKYDVLLASDIIYAQCIIQPLWETVQTLLNRSNGVFVMAFAKRKVPVSIEYVLESAEKNGFSHEKVKEDTEEETMRLRLQVCVFLCVASSLEAFTVPSAGIHNIQNTRKASIIPSSTYTLLPTNAFTSSSSTQLFAKDDNNNEKEETDESKKESKVQLPKKVQAITKLLITKFMNFFPTLRVAISSFTVGAVFALTLIFVPVYNSVDKMSEPVTLFETILADLDQGYVDDVDTKKLFETGVSAMLKSLDPYTEFEPRQEAQDLTESIRGRYGGIGLVISGSTIPKPVIESAKSAQTEGGSKLLPKEAMQDNANLVDDDTIAYDDSDDMEDIATRKETMKAYEKAVAKGIRVVNAFEGYAFDYGMRPGDKLVAIDGWEIEPGTSVEDVRNRLRGEPGSSVEIAFERDGVKGVNSVTIPRRVVQIADVKLATIVGDPKDGIGYIQLTGFTSDAGREVKNAIFALQQAAEDATGGEKSLQGLILDLRGNPGGLLTSAVDVSSLLVPKGSEIVSAKGRGFPGVTYKSRVDPILDPNTKLAVLVNDSTASAAEIVSGAVQDLDVGVIVGSGRTFGKGLVQNVEELPFDTALKFTVAKYYTPSGRCIQSTNYANGAGSNADGKYKASKVAEKDKNVYFTKNGREVKDGGGVAVDYKVDAPKASALEVTLLRSTVISDFASEWSKTNELTNNFSVDDSLYRDFQKYVMSQVKEGDLKLDAIYSGPINDLKKSLERSGYKASTKELDHLQASIMQDLSRDFDKYKDDIKEDIATGILSRYIPESMLIDRSIQTDKQVLGAVKVLRNQKQFNKLLARSENAKYDVRDENTMLAETQPSKDKEGAKVSMKF</sequence>
<dbReference type="CDD" id="cd07560">
    <property type="entry name" value="Peptidase_S41_CPP"/>
    <property type="match status" value="1"/>
</dbReference>